<protein>
    <recommendedName>
        <fullName evidence="3">Phage protein</fullName>
    </recommendedName>
</protein>
<evidence type="ECO:0008006" key="3">
    <source>
        <dbReference type="Google" id="ProtNLM"/>
    </source>
</evidence>
<reference evidence="1 2" key="1">
    <citation type="submission" date="2024-06" db="EMBL/GenBank/DDBJ databases">
        <title>Construction of an artificial bacterial consortium using nitrogen cycle bacteria from Cuatro Cienegas Basin and a mangrove forest.</title>
        <authorList>
            <person name="Aguilera-Najera D."/>
            <person name="Marquez-Cianci L."/>
            <person name="Martinez-Perez E."/>
            <person name="Rosas-Barrera M."/>
            <person name="Rodriguez-Cruz U.E."/>
            <person name="Tapia-Lopez R."/>
            <person name="Eguiarte L.E."/>
            <person name="Souza-Saldivar V."/>
        </authorList>
    </citation>
    <scope>NUCLEOTIDE SEQUENCE [LARGE SCALE GENOMIC DNA]</scope>
    <source>
        <strain evidence="1 2">S14-15</strain>
    </source>
</reference>
<gene>
    <name evidence="1" type="ORF">ABQG71_06300</name>
</gene>
<evidence type="ECO:0000313" key="1">
    <source>
        <dbReference type="EMBL" id="MER3120798.1"/>
    </source>
</evidence>
<name>A0ABV1S2P4_BACAB</name>
<dbReference type="Proteomes" id="UP001467674">
    <property type="component" value="Unassembled WGS sequence"/>
</dbReference>
<comment type="caution">
    <text evidence="1">The sequence shown here is derived from an EMBL/GenBank/DDBJ whole genome shotgun (WGS) entry which is preliminary data.</text>
</comment>
<keyword evidence="2" id="KW-1185">Reference proteome</keyword>
<dbReference type="EMBL" id="JBEOME010000002">
    <property type="protein sequence ID" value="MER3120798.1"/>
    <property type="molecule type" value="Genomic_DNA"/>
</dbReference>
<sequence>MSVRKLVTSTLTPTGVPVRFMFYDGKPEDTYITFFSYSETASLNSDDEEAMTGTYIQVDLWTKSPEDYGRLETEIKERMKAAGFTRRSQFDQYEQETGIYHKVARFYISIKN</sequence>
<accession>A0ABV1S2P4</accession>
<dbReference type="RefSeq" id="WP_350385246.1">
    <property type="nucleotide sequence ID" value="NZ_JBEOME010000002.1"/>
</dbReference>
<organism evidence="1 2">
    <name type="scientific">Bacillus altitudinis</name>
    <dbReference type="NCBI Taxonomy" id="293387"/>
    <lineage>
        <taxon>Bacteria</taxon>
        <taxon>Bacillati</taxon>
        <taxon>Bacillota</taxon>
        <taxon>Bacilli</taxon>
        <taxon>Bacillales</taxon>
        <taxon>Bacillaceae</taxon>
        <taxon>Bacillus</taxon>
    </lineage>
</organism>
<proteinExistence type="predicted"/>
<evidence type="ECO:0000313" key="2">
    <source>
        <dbReference type="Proteomes" id="UP001467674"/>
    </source>
</evidence>